<dbReference type="EMBL" id="NHTF01000011">
    <property type="protein sequence ID" value="OWW56688.1"/>
    <property type="molecule type" value="Genomic_DNA"/>
</dbReference>
<feature type="transmembrane region" description="Helical" evidence="1">
    <location>
        <begin position="33"/>
        <end position="55"/>
    </location>
</feature>
<feature type="transmembrane region" description="Helical" evidence="1">
    <location>
        <begin position="76"/>
        <end position="94"/>
    </location>
</feature>
<protein>
    <recommendedName>
        <fullName evidence="4">DUF2975 domain-containing protein</fullName>
    </recommendedName>
</protein>
<proteinExistence type="predicted"/>
<dbReference type="Proteomes" id="UP000197270">
    <property type="component" value="Unassembled WGS sequence"/>
</dbReference>
<evidence type="ECO:0000313" key="3">
    <source>
        <dbReference type="Proteomes" id="UP000197270"/>
    </source>
</evidence>
<organism evidence="2 3">
    <name type="scientific">Escherichia coli</name>
    <dbReference type="NCBI Taxonomy" id="562"/>
    <lineage>
        <taxon>Bacteria</taxon>
        <taxon>Pseudomonadati</taxon>
        <taxon>Pseudomonadota</taxon>
        <taxon>Gammaproteobacteria</taxon>
        <taxon>Enterobacterales</taxon>
        <taxon>Enterobacteriaceae</taxon>
        <taxon>Escherichia</taxon>
    </lineage>
</organism>
<name>A0AAX0PQ16_ECOLX</name>
<comment type="caution">
    <text evidence="2">The sequence shown here is derived from an EMBL/GenBank/DDBJ whole genome shotgun (WGS) entry which is preliminary data.</text>
</comment>
<accession>A0AAX0PQ16</accession>
<evidence type="ECO:0000256" key="1">
    <source>
        <dbReference type="SAM" id="Phobius"/>
    </source>
</evidence>
<keyword evidence="1" id="KW-0812">Transmembrane</keyword>
<dbReference type="AlphaFoldDB" id="A0AAX0PQ16"/>
<reference evidence="2 3" key="1">
    <citation type="submission" date="2017-05" db="EMBL/GenBank/DDBJ databases">
        <title>Sequencing of Escherichia coli that cause persistent and transient Mastitis.</title>
        <authorList>
            <person name="Thacker T.C."/>
            <person name="Lippolis J.D."/>
            <person name="Brunelle B.W."/>
            <person name="Casey T.A."/>
            <person name="Reinhardt T.A."/>
            <person name="Sacco R.E."/>
            <person name="Holman D.B."/>
        </authorList>
    </citation>
    <scope>NUCLEOTIDE SEQUENCE [LARGE SCALE GENOMIC DNA]</scope>
    <source>
        <strain evidence="2 3">ECA-B</strain>
    </source>
</reference>
<feature type="transmembrane region" description="Helical" evidence="1">
    <location>
        <begin position="114"/>
        <end position="134"/>
    </location>
</feature>
<sequence>MKRQIASLLIVLIITIGLPSFLAWRPDQFLISTLYSVCGIMFSIGLGLIVTFNMSGIKNINYVKVIRKELVSIRNSFLRFFTLSTLCLVLSEYLKEYEFSFEFKSLILKFSPSILFFTLIIYAIVFFIVNFLNVQKLSHDIFDKINQEQ</sequence>
<evidence type="ECO:0008006" key="4">
    <source>
        <dbReference type="Google" id="ProtNLM"/>
    </source>
</evidence>
<gene>
    <name evidence="2" type="ORF">CCS08_04175</name>
</gene>
<keyword evidence="1" id="KW-0472">Membrane</keyword>
<keyword evidence="1" id="KW-1133">Transmembrane helix</keyword>
<evidence type="ECO:0000313" key="2">
    <source>
        <dbReference type="EMBL" id="OWW56688.1"/>
    </source>
</evidence>